<evidence type="ECO:0000259" key="7">
    <source>
        <dbReference type="PROSITE" id="PS00498"/>
    </source>
</evidence>
<dbReference type="Pfam" id="PF00264">
    <property type="entry name" value="Tyrosinase"/>
    <property type="match status" value="1"/>
</dbReference>
<evidence type="ECO:0000313" key="8">
    <source>
        <dbReference type="EMBL" id="CZT47787.1"/>
    </source>
</evidence>
<protein>
    <submittedName>
        <fullName evidence="8">Related to tyrosinase (Monophenol monooxygenase)</fullName>
    </submittedName>
</protein>
<dbReference type="PANTHER" id="PTHR11474">
    <property type="entry name" value="TYROSINASE FAMILY MEMBER"/>
    <property type="match status" value="1"/>
</dbReference>
<dbReference type="Proteomes" id="UP000177625">
    <property type="component" value="Unassembled WGS sequence"/>
</dbReference>
<organism evidence="8 9">
    <name type="scientific">Rhynchosporium secalis</name>
    <name type="common">Barley scald fungus</name>
    <dbReference type="NCBI Taxonomy" id="38038"/>
    <lineage>
        <taxon>Eukaryota</taxon>
        <taxon>Fungi</taxon>
        <taxon>Dikarya</taxon>
        <taxon>Ascomycota</taxon>
        <taxon>Pezizomycotina</taxon>
        <taxon>Leotiomycetes</taxon>
        <taxon>Helotiales</taxon>
        <taxon>Ploettnerulaceae</taxon>
        <taxon>Rhynchosporium</taxon>
    </lineage>
</organism>
<evidence type="ECO:0000256" key="2">
    <source>
        <dbReference type="ARBA" id="ARBA00022723"/>
    </source>
</evidence>
<gene>
    <name evidence="8" type="ORF">RSE6_08388</name>
</gene>
<feature type="signal peptide" evidence="5">
    <location>
        <begin position="1"/>
        <end position="25"/>
    </location>
</feature>
<evidence type="ECO:0000256" key="4">
    <source>
        <dbReference type="ARBA" id="ARBA00023033"/>
    </source>
</evidence>
<evidence type="ECO:0000259" key="6">
    <source>
        <dbReference type="PROSITE" id="PS00497"/>
    </source>
</evidence>
<accession>A0A1E1MFI0</accession>
<dbReference type="EMBL" id="FJVC01000306">
    <property type="protein sequence ID" value="CZT47787.1"/>
    <property type="molecule type" value="Genomic_DNA"/>
</dbReference>
<dbReference type="SUPFAM" id="SSF48056">
    <property type="entry name" value="Di-copper centre-containing domain"/>
    <property type="match status" value="1"/>
</dbReference>
<dbReference type="PANTHER" id="PTHR11474:SF32">
    <property type="entry name" value="TYROSINASE"/>
    <property type="match status" value="1"/>
</dbReference>
<dbReference type="Gene3D" id="1.10.1280.10">
    <property type="entry name" value="Di-copper center containing domain from catechol oxidase"/>
    <property type="match status" value="1"/>
</dbReference>
<dbReference type="GO" id="GO:0046872">
    <property type="term" value="F:metal ion binding"/>
    <property type="evidence" value="ECO:0007669"/>
    <property type="project" value="UniProtKB-KW"/>
</dbReference>
<keyword evidence="4 8" id="KW-0503">Monooxygenase</keyword>
<dbReference type="PRINTS" id="PR00092">
    <property type="entry name" value="TYROSINASE"/>
</dbReference>
<dbReference type="InterPro" id="IPR041640">
    <property type="entry name" value="Tyrosinase_C"/>
</dbReference>
<feature type="domain" description="Tyrosinase copper-binding" evidence="7">
    <location>
        <begin position="336"/>
        <end position="347"/>
    </location>
</feature>
<keyword evidence="2" id="KW-0479">Metal-binding</keyword>
<keyword evidence="5" id="KW-0732">Signal</keyword>
<dbReference type="Gene3D" id="2.60.310.20">
    <property type="match status" value="1"/>
</dbReference>
<dbReference type="InterPro" id="IPR008922">
    <property type="entry name" value="Di-copper_centre_dom_sf"/>
</dbReference>
<evidence type="ECO:0000256" key="1">
    <source>
        <dbReference type="ARBA" id="ARBA00001973"/>
    </source>
</evidence>
<feature type="chain" id="PRO_5009448251" evidence="5">
    <location>
        <begin position="26"/>
        <end position="611"/>
    </location>
</feature>
<dbReference type="AlphaFoldDB" id="A0A1E1MFI0"/>
<keyword evidence="9" id="KW-1185">Reference proteome</keyword>
<comment type="cofactor">
    <cofactor evidence="1">
        <name>Cu(2+)</name>
        <dbReference type="ChEBI" id="CHEBI:29036"/>
    </cofactor>
</comment>
<dbReference type="Pfam" id="PF18132">
    <property type="entry name" value="Tyrosinase_C"/>
    <property type="match status" value="1"/>
</dbReference>
<evidence type="ECO:0000313" key="9">
    <source>
        <dbReference type="Proteomes" id="UP000177625"/>
    </source>
</evidence>
<dbReference type="GO" id="GO:0004497">
    <property type="term" value="F:monooxygenase activity"/>
    <property type="evidence" value="ECO:0007669"/>
    <property type="project" value="UniProtKB-KW"/>
</dbReference>
<feature type="domain" description="Tyrosinase copper-binding" evidence="6">
    <location>
        <begin position="134"/>
        <end position="151"/>
    </location>
</feature>
<sequence length="611" mass="68502">MLIPTPWNIFFIGAVLRLSSNAASSSKHPYPSYDYGADPPRLPRRQNSESFLITGVHTGNGTNGSLPLRIEVRDLEKDPVAWNLFILGLDMLQYTPQADTLSWYQIAGIHGRPFVPFDNIQPKPGNENNGYCNHVSILFPTWHRPYLALYEQAIHEKVQMIAQQYPAGQVRDQYAAAAANFRIPYWDWAMSDGGGGSILPDSVMSPTVVVNGPAGAQTIANPLYSYRFQPLDPAQLPDYPFNEFVETVRYPVTQNSTAASQNTLIARQLDNSGASFRNRLYLLLTMYDDYTTFSNEAWVPSDKPAAYDSLESLHDQIHGLTGSGGHMTYIHYSGFDPLFWLHHAMIDRIFAMWQVIHPHSYVVPEPAIFNTFTTSAGDIQDINSPLTPFRKDAFGGFWTSESARTTEAFGYQYPETVSHTGSDVRTQVISAVNQLYGSKLADLSFKQKRSSTPNLKNDIEWIANIRVKKYALNVPFYIHIFIGPFSRDPYSWSFESNLVGTHSIFVKSIGPNETCNCDTEQLVTATIPLTEKLAEDLESGRLRSLGEEDVTLYLARTFAYRVSMTNDTKLENVEVPSLKISIVSIDIERGKSDELPVWGKMRGHMDVSAGS</sequence>
<dbReference type="PROSITE" id="PS00498">
    <property type="entry name" value="TYROSINASE_2"/>
    <property type="match status" value="1"/>
</dbReference>
<keyword evidence="3" id="KW-0560">Oxidoreductase</keyword>
<evidence type="ECO:0000256" key="3">
    <source>
        <dbReference type="ARBA" id="ARBA00023002"/>
    </source>
</evidence>
<reference evidence="9" key="1">
    <citation type="submission" date="2016-03" db="EMBL/GenBank/DDBJ databases">
        <authorList>
            <person name="Guldener U."/>
        </authorList>
    </citation>
    <scope>NUCLEOTIDE SEQUENCE [LARGE SCALE GENOMIC DNA]</scope>
</reference>
<dbReference type="PROSITE" id="PS00497">
    <property type="entry name" value="TYROSINASE_1"/>
    <property type="match status" value="1"/>
</dbReference>
<dbReference type="InterPro" id="IPR050316">
    <property type="entry name" value="Tyrosinase/Hemocyanin"/>
</dbReference>
<name>A0A1E1MFI0_RHYSE</name>
<proteinExistence type="predicted"/>
<dbReference type="InterPro" id="IPR002227">
    <property type="entry name" value="Tyrosinase_Cu-bd"/>
</dbReference>
<evidence type="ECO:0000256" key="5">
    <source>
        <dbReference type="SAM" id="SignalP"/>
    </source>
</evidence>